<evidence type="ECO:0000313" key="2">
    <source>
        <dbReference type="EMBL" id="EME35914.1"/>
    </source>
</evidence>
<sequence length="372" mass="39022">MPDLFDQLTLGALEIPNRVVMAPLTRLRAQADGTPSDLNVEYYAQRASAGLVTTEGTFPAAVGRSYPGQAGIANDAHAAGWKRVAEAVHAEGGRLSMQVMHGGRISHPEINGGQQPVAPSAIAPGTSLHLQDGRKDEIPVPRELSTEELAEVRDGFAAAARRAVDAGVDLIELHSANGYLLHQFLAPASNQRTDQYGGTPAARASFVAEVVKAVAQEVGADRTAIRLSPGNGAQGTAETDPQETEATYRALLQEIGGLGLAYVSLLVADPQDPSVALVRELFDGPLLLNTGWAQITDLEASRAIVDSGAGDAAVVGRSMIANPDLVQRWREGLPVNEPDPSTFYTHDAAGYTDYPLAVSGSAAPEGPAMTRP</sequence>
<comment type="caution">
    <text evidence="2">The sequence shown here is derived from an EMBL/GenBank/DDBJ whole genome shotgun (WGS) entry which is preliminary data.</text>
</comment>
<dbReference type="SUPFAM" id="SSF51395">
    <property type="entry name" value="FMN-linked oxidoreductases"/>
    <property type="match status" value="1"/>
</dbReference>
<accession>M2YBC5</accession>
<protein>
    <submittedName>
        <fullName evidence="2">2,4-dienoyl-CoA reductase</fullName>
    </submittedName>
</protein>
<dbReference type="Proteomes" id="UP000009877">
    <property type="component" value="Unassembled WGS sequence"/>
</dbReference>
<dbReference type="AlphaFoldDB" id="M2YBC5"/>
<reference evidence="2 3" key="1">
    <citation type="journal article" date="2014" name="Genome Announc.">
        <title>Draft Genome Sequence of Kocuria palustris PEL.</title>
        <authorList>
            <person name="Sharma G."/>
            <person name="Khatri I."/>
            <person name="Subramanian S."/>
        </authorList>
    </citation>
    <scope>NUCLEOTIDE SEQUENCE [LARGE SCALE GENOMIC DNA]</scope>
    <source>
        <strain evidence="2 3">PEL</strain>
    </source>
</reference>
<keyword evidence="3" id="KW-1185">Reference proteome</keyword>
<dbReference type="Gene3D" id="3.20.20.70">
    <property type="entry name" value="Aldolase class I"/>
    <property type="match status" value="1"/>
</dbReference>
<dbReference type="GO" id="GO:0010181">
    <property type="term" value="F:FMN binding"/>
    <property type="evidence" value="ECO:0007669"/>
    <property type="project" value="InterPro"/>
</dbReference>
<proteinExistence type="predicted"/>
<dbReference type="InterPro" id="IPR045247">
    <property type="entry name" value="Oye-like"/>
</dbReference>
<dbReference type="InterPro" id="IPR001155">
    <property type="entry name" value="OxRdtase_FMN_N"/>
</dbReference>
<name>M2YBC5_9MICC</name>
<feature type="domain" description="NADH:flavin oxidoreductase/NADH oxidase N-terminal" evidence="1">
    <location>
        <begin position="3"/>
        <end position="335"/>
    </location>
</feature>
<dbReference type="PANTHER" id="PTHR22893">
    <property type="entry name" value="NADH OXIDOREDUCTASE-RELATED"/>
    <property type="match status" value="1"/>
</dbReference>
<dbReference type="EMBL" id="ANHZ02000019">
    <property type="protein sequence ID" value="EME35914.1"/>
    <property type="molecule type" value="Genomic_DNA"/>
</dbReference>
<evidence type="ECO:0000259" key="1">
    <source>
        <dbReference type="Pfam" id="PF00724"/>
    </source>
</evidence>
<dbReference type="PANTHER" id="PTHR22893:SF91">
    <property type="entry name" value="NADPH DEHYDROGENASE 2-RELATED"/>
    <property type="match status" value="1"/>
</dbReference>
<dbReference type="RefSeq" id="WP_006215344.1">
    <property type="nucleotide sequence ID" value="NZ_ANHZ02000019.1"/>
</dbReference>
<dbReference type="Pfam" id="PF00724">
    <property type="entry name" value="Oxidored_FMN"/>
    <property type="match status" value="1"/>
</dbReference>
<gene>
    <name evidence="2" type="ORF">C884_00915</name>
</gene>
<dbReference type="STRING" id="71999.KPaMU14_00115"/>
<dbReference type="GO" id="GO:0016491">
    <property type="term" value="F:oxidoreductase activity"/>
    <property type="evidence" value="ECO:0007669"/>
    <property type="project" value="InterPro"/>
</dbReference>
<dbReference type="GO" id="GO:0005829">
    <property type="term" value="C:cytosol"/>
    <property type="evidence" value="ECO:0007669"/>
    <property type="project" value="TreeGrafter"/>
</dbReference>
<dbReference type="CDD" id="cd02933">
    <property type="entry name" value="OYE_like_FMN"/>
    <property type="match status" value="1"/>
</dbReference>
<dbReference type="InterPro" id="IPR013785">
    <property type="entry name" value="Aldolase_TIM"/>
</dbReference>
<evidence type="ECO:0000313" key="3">
    <source>
        <dbReference type="Proteomes" id="UP000009877"/>
    </source>
</evidence>
<organism evidence="2 3">
    <name type="scientific">Kocuria palustris PEL</name>
    <dbReference type="NCBI Taxonomy" id="1236550"/>
    <lineage>
        <taxon>Bacteria</taxon>
        <taxon>Bacillati</taxon>
        <taxon>Actinomycetota</taxon>
        <taxon>Actinomycetes</taxon>
        <taxon>Micrococcales</taxon>
        <taxon>Micrococcaceae</taxon>
        <taxon>Kocuria</taxon>
    </lineage>
</organism>